<dbReference type="EMBL" id="JBHTLI010000001">
    <property type="protein sequence ID" value="MFD1095963.1"/>
    <property type="molecule type" value="Genomic_DNA"/>
</dbReference>
<dbReference type="InterPro" id="IPR001537">
    <property type="entry name" value="SpoU_MeTrfase"/>
</dbReference>
<protein>
    <submittedName>
        <fullName evidence="4">TrmH family RNA methyltransferase</fullName>
    </submittedName>
</protein>
<dbReference type="Gene3D" id="3.40.1280.10">
    <property type="match status" value="1"/>
</dbReference>
<comment type="caution">
    <text evidence="4">The sequence shown here is derived from an EMBL/GenBank/DDBJ whole genome shotgun (WGS) entry which is preliminary data.</text>
</comment>
<dbReference type="RefSeq" id="WP_380745117.1">
    <property type="nucleotide sequence ID" value="NZ_JBHTLI010000001.1"/>
</dbReference>
<evidence type="ECO:0000256" key="1">
    <source>
        <dbReference type="ARBA" id="ARBA00022603"/>
    </source>
</evidence>
<dbReference type="SUPFAM" id="SSF75217">
    <property type="entry name" value="alpha/beta knot"/>
    <property type="match status" value="1"/>
</dbReference>
<reference evidence="5" key="1">
    <citation type="journal article" date="2019" name="Int. J. Syst. Evol. Microbiol.">
        <title>The Global Catalogue of Microorganisms (GCM) 10K type strain sequencing project: providing services to taxonomists for standard genome sequencing and annotation.</title>
        <authorList>
            <consortium name="The Broad Institute Genomics Platform"/>
            <consortium name="The Broad Institute Genome Sequencing Center for Infectious Disease"/>
            <person name="Wu L."/>
            <person name="Ma J."/>
        </authorList>
    </citation>
    <scope>NUCLEOTIDE SEQUENCE [LARGE SCALE GENOMIC DNA]</scope>
    <source>
        <strain evidence="5">CCUG 64793</strain>
    </source>
</reference>
<keyword evidence="2" id="KW-0808">Transferase</keyword>
<dbReference type="InterPro" id="IPR029028">
    <property type="entry name" value="Alpha/beta_knot_MTases"/>
</dbReference>
<evidence type="ECO:0000313" key="4">
    <source>
        <dbReference type="EMBL" id="MFD1095963.1"/>
    </source>
</evidence>
<dbReference type="InterPro" id="IPR029026">
    <property type="entry name" value="tRNA_m1G_MTases_N"/>
</dbReference>
<keyword evidence="5" id="KW-1185">Reference proteome</keyword>
<evidence type="ECO:0000256" key="2">
    <source>
        <dbReference type="ARBA" id="ARBA00022679"/>
    </source>
</evidence>
<accession>A0ABW3NQ54</accession>
<evidence type="ECO:0000259" key="3">
    <source>
        <dbReference type="Pfam" id="PF00588"/>
    </source>
</evidence>
<dbReference type="PANTHER" id="PTHR46429:SF1">
    <property type="entry name" value="23S RRNA (GUANOSINE-2'-O-)-METHYLTRANSFERASE RLMB"/>
    <property type="match status" value="1"/>
</dbReference>
<keyword evidence="1 4" id="KW-0489">Methyltransferase</keyword>
<dbReference type="Pfam" id="PF00588">
    <property type="entry name" value="SpoU_methylase"/>
    <property type="match status" value="1"/>
</dbReference>
<dbReference type="CDD" id="cd18082">
    <property type="entry name" value="SpoU-like_family"/>
    <property type="match status" value="1"/>
</dbReference>
<feature type="domain" description="tRNA/rRNA methyltransferase SpoU type" evidence="3">
    <location>
        <begin position="19"/>
        <end position="162"/>
    </location>
</feature>
<name>A0ABW3NQ54_9FLAO</name>
<dbReference type="GO" id="GO:0008168">
    <property type="term" value="F:methyltransferase activity"/>
    <property type="evidence" value="ECO:0007669"/>
    <property type="project" value="UniProtKB-KW"/>
</dbReference>
<dbReference type="GO" id="GO:0032259">
    <property type="term" value="P:methylation"/>
    <property type="evidence" value="ECO:0007669"/>
    <property type="project" value="UniProtKB-KW"/>
</dbReference>
<gene>
    <name evidence="4" type="ORF">ACFQ3Q_09395</name>
</gene>
<organism evidence="4 5">
    <name type="scientific">Salegentibacter chungangensis</name>
    <dbReference type="NCBI Taxonomy" id="1335724"/>
    <lineage>
        <taxon>Bacteria</taxon>
        <taxon>Pseudomonadati</taxon>
        <taxon>Bacteroidota</taxon>
        <taxon>Flavobacteriia</taxon>
        <taxon>Flavobacteriales</taxon>
        <taxon>Flavobacteriaceae</taxon>
        <taxon>Salegentibacter</taxon>
    </lineage>
</organism>
<dbReference type="PANTHER" id="PTHR46429">
    <property type="entry name" value="23S RRNA (GUANOSINE-2'-O-)-METHYLTRANSFERASE RLMB"/>
    <property type="match status" value="1"/>
</dbReference>
<evidence type="ECO:0000313" key="5">
    <source>
        <dbReference type="Proteomes" id="UP001597131"/>
    </source>
</evidence>
<sequence length="174" mass="19770">MKKQLSHHESKFETRKLPITLIVDNVTGEANLGSLFRLADAFNIEKIVFCGYEPNLKSNRLKRTARNTHEYVEFEYHEDSLDAVKSFKDSGYLIYSLEITKNSIPVEDFEYEPGSKLALVIGNESFGIEEDILENSHKTLHINMYGNNSSMNVAQATGIALYEISKSILAFNKK</sequence>
<dbReference type="InterPro" id="IPR004441">
    <property type="entry name" value="rRNA_MeTrfase_TrmH"/>
</dbReference>
<dbReference type="Proteomes" id="UP001597131">
    <property type="component" value="Unassembled WGS sequence"/>
</dbReference>
<proteinExistence type="predicted"/>